<dbReference type="Proteomes" id="UP001271792">
    <property type="component" value="Unassembled WGS sequence"/>
</dbReference>
<dbReference type="InterPro" id="IPR029052">
    <property type="entry name" value="Metallo-depent_PP-like"/>
</dbReference>
<sequence>MRYAIVTDIHGDVPALRAVLAAVARERVDRLVCLGDVFECEVSKKRVDGHVFTRVEEVFDAAPDLPALLADAIIVRGNQEERIRALVPEHAVSGSILSVLDAPLVYRTGFADYAHGHAEEGWQEVEPGRWCLLDAKFSGRLLVHGHHHRSALYVLPADGSRAWPAVESPPIRHGEPVTLRPDRQYLVNVGPVRGAEPTWALIDETEETLTYQRCERST</sequence>
<gene>
    <name evidence="2" type="ORF">SK571_40460</name>
</gene>
<dbReference type="Pfam" id="PF00149">
    <property type="entry name" value="Metallophos"/>
    <property type="match status" value="1"/>
</dbReference>
<dbReference type="InterPro" id="IPR004843">
    <property type="entry name" value="Calcineurin-like_PHP"/>
</dbReference>
<dbReference type="Gene3D" id="3.60.21.10">
    <property type="match status" value="1"/>
</dbReference>
<protein>
    <submittedName>
        <fullName evidence="2">Metallophosphoesterase family protein</fullName>
    </submittedName>
</protein>
<dbReference type="SUPFAM" id="SSF56300">
    <property type="entry name" value="Metallo-dependent phosphatases"/>
    <property type="match status" value="1"/>
</dbReference>
<dbReference type="EMBL" id="JAXAVV010000031">
    <property type="protein sequence ID" value="MDX8055687.1"/>
    <property type="molecule type" value="Genomic_DNA"/>
</dbReference>
<proteinExistence type="predicted"/>
<dbReference type="RefSeq" id="WP_319989411.1">
    <property type="nucleotide sequence ID" value="NZ_JAXAVV010000031.1"/>
</dbReference>
<evidence type="ECO:0000259" key="1">
    <source>
        <dbReference type="Pfam" id="PF00149"/>
    </source>
</evidence>
<feature type="domain" description="Calcineurin-like phosphoesterase" evidence="1">
    <location>
        <begin position="1"/>
        <end position="83"/>
    </location>
</feature>
<name>A0ABU4U558_9PSEU</name>
<keyword evidence="3" id="KW-1185">Reference proteome</keyword>
<organism evidence="2 3">
    <name type="scientific">Lentzea kristufekii</name>
    <dbReference type="NCBI Taxonomy" id="3095430"/>
    <lineage>
        <taxon>Bacteria</taxon>
        <taxon>Bacillati</taxon>
        <taxon>Actinomycetota</taxon>
        <taxon>Actinomycetes</taxon>
        <taxon>Pseudonocardiales</taxon>
        <taxon>Pseudonocardiaceae</taxon>
        <taxon>Lentzea</taxon>
    </lineage>
</organism>
<reference evidence="2 3" key="1">
    <citation type="submission" date="2023-11" db="EMBL/GenBank/DDBJ databases">
        <title>Lentzea sokolovensis, sp. nov., Lentzea kristufkii, sp. nov., and Lentzea miocenensis, sp. nov., rare actinobacteria from Sokolov Coal Basin, Miocene lacustrine sediment, Czech Republic.</title>
        <authorList>
            <person name="Lara A."/>
            <person name="Kotroba L."/>
            <person name="Nouioui I."/>
            <person name="Neumann-Schaal M."/>
            <person name="Mast Y."/>
            <person name="Chronakova A."/>
        </authorList>
    </citation>
    <scope>NUCLEOTIDE SEQUENCE [LARGE SCALE GENOMIC DNA]</scope>
    <source>
        <strain evidence="2 3">BCCO 10_0798</strain>
    </source>
</reference>
<accession>A0ABU4U558</accession>
<evidence type="ECO:0000313" key="3">
    <source>
        <dbReference type="Proteomes" id="UP001271792"/>
    </source>
</evidence>
<comment type="caution">
    <text evidence="2">The sequence shown here is derived from an EMBL/GenBank/DDBJ whole genome shotgun (WGS) entry which is preliminary data.</text>
</comment>
<evidence type="ECO:0000313" key="2">
    <source>
        <dbReference type="EMBL" id="MDX8055687.1"/>
    </source>
</evidence>